<dbReference type="Pfam" id="PF04733">
    <property type="entry name" value="Coatomer_E"/>
    <property type="match status" value="1"/>
</dbReference>
<dbReference type="GeneID" id="30029742"/>
<dbReference type="GO" id="GO:0030126">
    <property type="term" value="C:COPI vesicle coat"/>
    <property type="evidence" value="ECO:0007669"/>
    <property type="project" value="TreeGrafter"/>
</dbReference>
<evidence type="ECO:0000313" key="13">
    <source>
        <dbReference type="Proteomes" id="UP000092555"/>
    </source>
</evidence>
<dbReference type="AlphaFoldDB" id="A0A1A0HI25"/>
<dbReference type="GO" id="GO:0006890">
    <property type="term" value="P:retrograde vesicle-mediated transport, Golgi to endoplasmic reticulum"/>
    <property type="evidence" value="ECO:0007669"/>
    <property type="project" value="UniProtKB-UniRule"/>
</dbReference>
<organism evidence="12 13">
    <name type="scientific">Metschnikowia bicuspidata var. bicuspidata NRRL YB-4993</name>
    <dbReference type="NCBI Taxonomy" id="869754"/>
    <lineage>
        <taxon>Eukaryota</taxon>
        <taxon>Fungi</taxon>
        <taxon>Dikarya</taxon>
        <taxon>Ascomycota</taxon>
        <taxon>Saccharomycotina</taxon>
        <taxon>Pichiomycetes</taxon>
        <taxon>Metschnikowiaceae</taxon>
        <taxon>Metschnikowia</taxon>
    </lineage>
</organism>
<evidence type="ECO:0000256" key="10">
    <source>
        <dbReference type="ARBA" id="ARBA00023329"/>
    </source>
</evidence>
<dbReference type="GO" id="GO:0000139">
    <property type="term" value="C:Golgi membrane"/>
    <property type="evidence" value="ECO:0007669"/>
    <property type="project" value="UniProtKB-SubCell"/>
</dbReference>
<name>A0A1A0HI25_9ASCO</name>
<dbReference type="STRING" id="869754.A0A1A0HI25"/>
<evidence type="ECO:0000256" key="9">
    <source>
        <dbReference type="ARBA" id="ARBA00023136"/>
    </source>
</evidence>
<evidence type="ECO:0000256" key="11">
    <source>
        <dbReference type="PIRNR" id="PIRNR016478"/>
    </source>
</evidence>
<gene>
    <name evidence="12" type="ORF">METBIDRAFT_36654</name>
</gene>
<evidence type="ECO:0000256" key="5">
    <source>
        <dbReference type="ARBA" id="ARBA00022490"/>
    </source>
</evidence>
<reference evidence="12 13" key="1">
    <citation type="submission" date="2016-05" db="EMBL/GenBank/DDBJ databases">
        <title>Comparative genomics of biotechnologically important yeasts.</title>
        <authorList>
            <consortium name="DOE Joint Genome Institute"/>
            <person name="Riley R."/>
            <person name="Haridas S."/>
            <person name="Wolfe K.H."/>
            <person name="Lopes M.R."/>
            <person name="Hittinger C.T."/>
            <person name="Goker M."/>
            <person name="Salamov A."/>
            <person name="Wisecaver J."/>
            <person name="Long T.M."/>
            <person name="Aerts A.L."/>
            <person name="Barry K."/>
            <person name="Choi C."/>
            <person name="Clum A."/>
            <person name="Coughlan A.Y."/>
            <person name="Deshpande S."/>
            <person name="Douglass A.P."/>
            <person name="Hanson S.J."/>
            <person name="Klenk H.-P."/>
            <person name="LaButti K."/>
            <person name="Lapidus A."/>
            <person name="Lindquist E."/>
            <person name="Lipzen A."/>
            <person name="Meier-kolthoff J.P."/>
            <person name="Ohm R.A."/>
            <person name="Otillar R.P."/>
            <person name="Pangilinan J."/>
            <person name="Peng Y."/>
            <person name="Rokas A."/>
            <person name="Rosa C.A."/>
            <person name="Scheuner C."/>
            <person name="Sibirny A.A."/>
            <person name="Slot J.C."/>
            <person name="Stielow J.B."/>
            <person name="Sun H."/>
            <person name="Kurtzman C.P."/>
            <person name="Blackwell M."/>
            <person name="Grigoriev I.V."/>
            <person name="Jeffries T.W."/>
        </authorList>
    </citation>
    <scope>NUCLEOTIDE SEQUENCE [LARGE SCALE GENOMIC DNA]</scope>
    <source>
        <strain evidence="12 13">NRRL YB-4993</strain>
    </source>
</reference>
<dbReference type="GO" id="GO:0015031">
    <property type="term" value="P:protein transport"/>
    <property type="evidence" value="ECO:0007669"/>
    <property type="project" value="UniProtKB-UniRule"/>
</dbReference>
<dbReference type="InterPro" id="IPR006822">
    <property type="entry name" value="Coatomer_esu"/>
</dbReference>
<sequence>MSAPPDSGELFTIRNQFYTGQHTKVAAYDWALFSPQAQLKVYEFQVRSALALAHDPAALLGKGRAAFPEHPALLAVLQAWSDVSASGVDDASYFAAVGDAAFEAQAVLAALYLVKYRQDVDGAISLLARFSARGTENALELEPHLLLVQLHLHKENFAEASRVYQRFQTLPFDARDDIIYHVMESWINSVKGQADNISNAYYFYDELLSSDFDDDVQGRFHNLSALFVMTLQLKHFPEAQEILDQVAALDYRGTGAANLVANRITYEYLTNNGANVVALLKELAAADPAHQLLTDFREKNERFDAIVEKYLVA</sequence>
<evidence type="ECO:0000256" key="8">
    <source>
        <dbReference type="ARBA" id="ARBA00023034"/>
    </source>
</evidence>
<keyword evidence="6 11" id="KW-0931">ER-Golgi transport</keyword>
<evidence type="ECO:0000256" key="2">
    <source>
        <dbReference type="ARBA" id="ARBA00004347"/>
    </source>
</evidence>
<evidence type="ECO:0000256" key="7">
    <source>
        <dbReference type="ARBA" id="ARBA00022927"/>
    </source>
</evidence>
<evidence type="ECO:0000256" key="4">
    <source>
        <dbReference type="ARBA" id="ARBA00022448"/>
    </source>
</evidence>
<evidence type="ECO:0000256" key="3">
    <source>
        <dbReference type="ARBA" id="ARBA00008827"/>
    </source>
</evidence>
<dbReference type="OrthoDB" id="310217at2759"/>
<comment type="caution">
    <text evidence="12">The sequence shown here is derived from an EMBL/GenBank/DDBJ whole genome shotgun (WGS) entry which is preliminary data.</text>
</comment>
<keyword evidence="4 11" id="KW-0813">Transport</keyword>
<dbReference type="InterPro" id="IPR011990">
    <property type="entry name" value="TPR-like_helical_dom_sf"/>
</dbReference>
<dbReference type="GO" id="GO:0006891">
    <property type="term" value="P:intra-Golgi vesicle-mediated transport"/>
    <property type="evidence" value="ECO:0007669"/>
    <property type="project" value="TreeGrafter"/>
</dbReference>
<evidence type="ECO:0000313" key="12">
    <source>
        <dbReference type="EMBL" id="OBA23814.1"/>
    </source>
</evidence>
<dbReference type="EMBL" id="LXTC01000001">
    <property type="protein sequence ID" value="OBA23814.1"/>
    <property type="molecule type" value="Genomic_DNA"/>
</dbReference>
<keyword evidence="5 11" id="KW-0963">Cytoplasm</keyword>
<accession>A0A1A0HI25</accession>
<proteinExistence type="inferred from homology"/>
<dbReference type="GO" id="GO:0005198">
    <property type="term" value="F:structural molecule activity"/>
    <property type="evidence" value="ECO:0007669"/>
    <property type="project" value="UniProtKB-UniRule"/>
</dbReference>
<evidence type="ECO:0000256" key="1">
    <source>
        <dbReference type="ARBA" id="ARBA00004255"/>
    </source>
</evidence>
<dbReference type="GO" id="GO:0006888">
    <property type="term" value="P:endoplasmic reticulum to Golgi vesicle-mediated transport"/>
    <property type="evidence" value="ECO:0007669"/>
    <property type="project" value="TreeGrafter"/>
</dbReference>
<comment type="subcellular location">
    <subcellularLocation>
        <location evidence="2">Cytoplasmic vesicle</location>
        <location evidence="2">COPI-coated vesicle membrane</location>
        <topology evidence="2">Peripheral membrane protein</topology>
        <orientation evidence="2">Cytoplasmic side</orientation>
    </subcellularLocation>
    <subcellularLocation>
        <location evidence="1">Golgi apparatus membrane</location>
        <topology evidence="1">Peripheral membrane protein</topology>
        <orientation evidence="1">Cytoplasmic side</orientation>
    </subcellularLocation>
</comment>
<keyword evidence="7 11" id="KW-0653">Protein transport</keyword>
<dbReference type="PANTHER" id="PTHR10805:SF0">
    <property type="entry name" value="COATOMER SUBUNIT EPSILON"/>
    <property type="match status" value="1"/>
</dbReference>
<comment type="function">
    <text evidence="11">The coatomer is a cytosolic protein complex that binds to dilysine motifs and reversibly associates with Golgi non-clathrin-coated vesicles, which further mediate biosynthetic protein transport from the ER, via the Golgi up to the trans Golgi network. The coatomer complex is required for budding from Golgi membranes, and is essential for the retrograde Golgi-to-ER transport of dilysine-tagged proteins.</text>
</comment>
<dbReference type="PIRSF" id="PIRSF016478">
    <property type="entry name" value="Coatomer_esu"/>
    <property type="match status" value="1"/>
</dbReference>
<keyword evidence="8 11" id="KW-0333">Golgi apparatus</keyword>
<comment type="similarity">
    <text evidence="3 11">Belongs to the COPE family.</text>
</comment>
<dbReference type="Proteomes" id="UP000092555">
    <property type="component" value="Unassembled WGS sequence"/>
</dbReference>
<keyword evidence="9 11" id="KW-0472">Membrane</keyword>
<keyword evidence="10 11" id="KW-0968">Cytoplasmic vesicle</keyword>
<keyword evidence="13" id="KW-1185">Reference proteome</keyword>
<protein>
    <recommendedName>
        <fullName evidence="11">Coatomer subunit epsilon</fullName>
    </recommendedName>
</protein>
<evidence type="ECO:0000256" key="6">
    <source>
        <dbReference type="ARBA" id="ARBA00022892"/>
    </source>
</evidence>
<dbReference type="Gene3D" id="1.25.40.10">
    <property type="entry name" value="Tetratricopeptide repeat domain"/>
    <property type="match status" value="1"/>
</dbReference>
<dbReference type="RefSeq" id="XP_018714295.1">
    <property type="nucleotide sequence ID" value="XM_018856766.1"/>
</dbReference>
<dbReference type="PANTHER" id="PTHR10805">
    <property type="entry name" value="COATOMER SUBUNIT EPSILON"/>
    <property type="match status" value="1"/>
</dbReference>